<gene>
    <name evidence="3" type="ORF">HNQ65_000903</name>
</gene>
<dbReference type="InterPro" id="IPR041657">
    <property type="entry name" value="HTH_17"/>
</dbReference>
<comment type="caution">
    <text evidence="3">The sequence shown here is derived from an EMBL/GenBank/DDBJ whole genome shotgun (WGS) entry which is preliminary data.</text>
</comment>
<dbReference type="Proteomes" id="UP000590740">
    <property type="component" value="Unassembled WGS sequence"/>
</dbReference>
<proteinExistence type="predicted"/>
<name>A0A7W7Y859_9BACT</name>
<dbReference type="InterPro" id="IPR009061">
    <property type="entry name" value="DNA-bd_dom_put_sf"/>
</dbReference>
<sequence>MKPMEDNTTTGSASPGAAHTSAARPPEKLLTAQRLARILGLSRREVEKWTRKKILPTVKVGRCRRYEPARVLVALEQYEKVVAADREESLVLAYRRHGYSSVFGALMCFRWYCGEDRS</sequence>
<evidence type="ECO:0000259" key="2">
    <source>
        <dbReference type="Pfam" id="PF12728"/>
    </source>
</evidence>
<organism evidence="3 4">
    <name type="scientific">Prosthecobacter vanneervenii</name>
    <dbReference type="NCBI Taxonomy" id="48466"/>
    <lineage>
        <taxon>Bacteria</taxon>
        <taxon>Pseudomonadati</taxon>
        <taxon>Verrucomicrobiota</taxon>
        <taxon>Verrucomicrobiia</taxon>
        <taxon>Verrucomicrobiales</taxon>
        <taxon>Verrucomicrobiaceae</taxon>
        <taxon>Prosthecobacter</taxon>
    </lineage>
</organism>
<keyword evidence="4" id="KW-1185">Reference proteome</keyword>
<evidence type="ECO:0000313" key="4">
    <source>
        <dbReference type="Proteomes" id="UP000590740"/>
    </source>
</evidence>
<accession>A0A7W7Y859</accession>
<dbReference type="AlphaFoldDB" id="A0A7W7Y859"/>
<dbReference type="SUPFAM" id="SSF46955">
    <property type="entry name" value="Putative DNA-binding domain"/>
    <property type="match status" value="1"/>
</dbReference>
<evidence type="ECO:0000256" key="1">
    <source>
        <dbReference type="SAM" id="MobiDB-lite"/>
    </source>
</evidence>
<feature type="domain" description="Helix-turn-helix" evidence="2">
    <location>
        <begin position="29"/>
        <end position="73"/>
    </location>
</feature>
<dbReference type="Pfam" id="PF12728">
    <property type="entry name" value="HTH_17"/>
    <property type="match status" value="1"/>
</dbReference>
<protein>
    <submittedName>
        <fullName evidence="3">Excisionase family DNA binding protein</fullName>
    </submittedName>
</protein>
<feature type="compositionally biased region" description="Polar residues" evidence="1">
    <location>
        <begin position="1"/>
        <end position="13"/>
    </location>
</feature>
<reference evidence="3 4" key="1">
    <citation type="submission" date="2020-08" db="EMBL/GenBank/DDBJ databases">
        <title>Genomic Encyclopedia of Type Strains, Phase IV (KMG-IV): sequencing the most valuable type-strain genomes for metagenomic binning, comparative biology and taxonomic classification.</title>
        <authorList>
            <person name="Goeker M."/>
        </authorList>
    </citation>
    <scope>NUCLEOTIDE SEQUENCE [LARGE SCALE GENOMIC DNA]</scope>
    <source>
        <strain evidence="3 4">DSM 12252</strain>
    </source>
</reference>
<dbReference type="EMBL" id="JACHIG010000001">
    <property type="protein sequence ID" value="MBB5031349.1"/>
    <property type="molecule type" value="Genomic_DNA"/>
</dbReference>
<feature type="region of interest" description="Disordered" evidence="1">
    <location>
        <begin position="1"/>
        <end position="27"/>
    </location>
</feature>
<evidence type="ECO:0000313" key="3">
    <source>
        <dbReference type="EMBL" id="MBB5031349.1"/>
    </source>
</evidence>